<dbReference type="PROSITE" id="PS51790">
    <property type="entry name" value="MSRB"/>
    <property type="match status" value="1"/>
</dbReference>
<dbReference type="EC" id="1.8.4.12" evidence="3"/>
<feature type="chain" id="PRO_5024957122" description="peptide-methionine (R)-S-oxide reductase" evidence="8">
    <location>
        <begin position="20"/>
        <end position="179"/>
    </location>
</feature>
<dbReference type="SUPFAM" id="SSF51316">
    <property type="entry name" value="Mss4-like"/>
    <property type="match status" value="1"/>
</dbReference>
<comment type="cofactor">
    <cofactor evidence="1">
        <name>Zn(2+)</name>
        <dbReference type="ChEBI" id="CHEBI:29105"/>
    </cofactor>
</comment>
<dbReference type="RefSeq" id="WP_150904634.1">
    <property type="nucleotide sequence ID" value="NZ_VTWT01000008.1"/>
</dbReference>
<evidence type="ECO:0000256" key="3">
    <source>
        <dbReference type="ARBA" id="ARBA00012499"/>
    </source>
</evidence>
<evidence type="ECO:0000256" key="8">
    <source>
        <dbReference type="SAM" id="SignalP"/>
    </source>
</evidence>
<dbReference type="Proteomes" id="UP000326570">
    <property type="component" value="Unassembled WGS sequence"/>
</dbReference>
<keyword evidence="4" id="KW-0479">Metal-binding</keyword>
<protein>
    <recommendedName>
        <fullName evidence="3">peptide-methionine (R)-S-oxide reductase</fullName>
        <ecNumber evidence="3">1.8.4.12</ecNumber>
    </recommendedName>
</protein>
<keyword evidence="6 10" id="KW-0560">Oxidoreductase</keyword>
<keyword evidence="5" id="KW-0862">Zinc</keyword>
<evidence type="ECO:0000256" key="5">
    <source>
        <dbReference type="ARBA" id="ARBA00022833"/>
    </source>
</evidence>
<evidence type="ECO:0000256" key="1">
    <source>
        <dbReference type="ARBA" id="ARBA00001947"/>
    </source>
</evidence>
<evidence type="ECO:0000256" key="6">
    <source>
        <dbReference type="ARBA" id="ARBA00023002"/>
    </source>
</evidence>
<dbReference type="GO" id="GO:0005737">
    <property type="term" value="C:cytoplasm"/>
    <property type="evidence" value="ECO:0007669"/>
    <property type="project" value="TreeGrafter"/>
</dbReference>
<proteinExistence type="inferred from homology"/>
<dbReference type="PANTHER" id="PTHR10173:SF52">
    <property type="entry name" value="METHIONINE-R-SULFOXIDE REDUCTASE B1"/>
    <property type="match status" value="1"/>
</dbReference>
<dbReference type="InterPro" id="IPR002579">
    <property type="entry name" value="Met_Sox_Rdtase_MsrB_dom"/>
</dbReference>
<reference evidence="10 11" key="1">
    <citation type="submission" date="2019-09" db="EMBL/GenBank/DDBJ databases">
        <title>Genome sequence of Adhaeribacter sp. M2.</title>
        <authorList>
            <person name="Srinivasan S."/>
        </authorList>
    </citation>
    <scope>NUCLEOTIDE SEQUENCE [LARGE SCALE GENOMIC DNA]</scope>
    <source>
        <strain evidence="10 11">M2</strain>
    </source>
</reference>
<evidence type="ECO:0000256" key="2">
    <source>
        <dbReference type="ARBA" id="ARBA00007174"/>
    </source>
</evidence>
<dbReference type="Gene3D" id="2.170.150.20">
    <property type="entry name" value="Peptide methionine sulfoxide reductase"/>
    <property type="match status" value="1"/>
</dbReference>
<evidence type="ECO:0000313" key="10">
    <source>
        <dbReference type="EMBL" id="KAA9331111.1"/>
    </source>
</evidence>
<dbReference type="Pfam" id="PF01641">
    <property type="entry name" value="SelR"/>
    <property type="match status" value="1"/>
</dbReference>
<keyword evidence="11" id="KW-1185">Reference proteome</keyword>
<evidence type="ECO:0000259" key="9">
    <source>
        <dbReference type="PROSITE" id="PS51790"/>
    </source>
</evidence>
<accession>A0A5N1IMA7</accession>
<keyword evidence="8" id="KW-0732">Signal</keyword>
<comment type="caution">
    <text evidence="10">The sequence shown here is derived from an EMBL/GenBank/DDBJ whole genome shotgun (WGS) entry which is preliminary data.</text>
</comment>
<dbReference type="GO" id="GO:0030091">
    <property type="term" value="P:protein repair"/>
    <property type="evidence" value="ECO:0007669"/>
    <property type="project" value="InterPro"/>
</dbReference>
<comment type="similarity">
    <text evidence="2">Belongs to the MsrB Met sulfoxide reductase family.</text>
</comment>
<dbReference type="GO" id="GO:0033743">
    <property type="term" value="F:peptide-methionine (R)-S-oxide reductase activity"/>
    <property type="evidence" value="ECO:0007669"/>
    <property type="project" value="UniProtKB-EC"/>
</dbReference>
<dbReference type="AlphaFoldDB" id="A0A5N1IMA7"/>
<gene>
    <name evidence="10" type="primary">msrB</name>
    <name evidence="10" type="ORF">F0P94_14515</name>
</gene>
<comment type="catalytic activity">
    <reaction evidence="7">
        <text>L-methionyl-[protein] + [thioredoxin]-disulfide + H2O = L-methionyl-(R)-S-oxide-[protein] + [thioredoxin]-dithiol</text>
        <dbReference type="Rhea" id="RHEA:24164"/>
        <dbReference type="Rhea" id="RHEA-COMP:10698"/>
        <dbReference type="Rhea" id="RHEA-COMP:10700"/>
        <dbReference type="Rhea" id="RHEA-COMP:12313"/>
        <dbReference type="Rhea" id="RHEA-COMP:12314"/>
        <dbReference type="ChEBI" id="CHEBI:15377"/>
        <dbReference type="ChEBI" id="CHEBI:16044"/>
        <dbReference type="ChEBI" id="CHEBI:29950"/>
        <dbReference type="ChEBI" id="CHEBI:45764"/>
        <dbReference type="ChEBI" id="CHEBI:50058"/>
        <dbReference type="EC" id="1.8.4.12"/>
    </reaction>
</comment>
<dbReference type="NCBIfam" id="TIGR00357">
    <property type="entry name" value="peptide-methionine (R)-S-oxide reductase MsrB"/>
    <property type="match status" value="1"/>
</dbReference>
<name>A0A5N1IMA7_9BACT</name>
<dbReference type="EMBL" id="VTWT01000008">
    <property type="protein sequence ID" value="KAA9331111.1"/>
    <property type="molecule type" value="Genomic_DNA"/>
</dbReference>
<evidence type="ECO:0000256" key="7">
    <source>
        <dbReference type="ARBA" id="ARBA00048488"/>
    </source>
</evidence>
<evidence type="ECO:0000313" key="11">
    <source>
        <dbReference type="Proteomes" id="UP000326570"/>
    </source>
</evidence>
<dbReference type="GO" id="GO:0046872">
    <property type="term" value="F:metal ion binding"/>
    <property type="evidence" value="ECO:0007669"/>
    <property type="project" value="UniProtKB-KW"/>
</dbReference>
<organism evidence="10 11">
    <name type="scientific">Adhaeribacter soli</name>
    <dbReference type="NCBI Taxonomy" id="2607655"/>
    <lineage>
        <taxon>Bacteria</taxon>
        <taxon>Pseudomonadati</taxon>
        <taxon>Bacteroidota</taxon>
        <taxon>Cytophagia</taxon>
        <taxon>Cytophagales</taxon>
        <taxon>Hymenobacteraceae</taxon>
        <taxon>Adhaeribacter</taxon>
    </lineage>
</organism>
<dbReference type="PANTHER" id="PTHR10173">
    <property type="entry name" value="METHIONINE SULFOXIDE REDUCTASE"/>
    <property type="match status" value="1"/>
</dbReference>
<feature type="signal peptide" evidence="8">
    <location>
        <begin position="1"/>
        <end position="19"/>
    </location>
</feature>
<dbReference type="InterPro" id="IPR028427">
    <property type="entry name" value="Met_Sox_Rdtase_MsrB"/>
</dbReference>
<dbReference type="InterPro" id="IPR011057">
    <property type="entry name" value="Mss4-like_sf"/>
</dbReference>
<sequence length="179" mass="20112">MKRLLYILLVSVISLPGCGQSKTSAQNTAQTGQERPKFENIKITKSPKTGRDTVMMSDAQWRKQLTAEQFEVTRRKGTELPFRNKYNGNHEHGIYKCVSCGLDLFKSETKFESGTGWPSFYDKIGNNVTVAKDNSMGMTRDEVLCSRCGAHLGHLFNDGPKPTGLRYCMNSAALYFVKK</sequence>
<feature type="domain" description="MsrB" evidence="9">
    <location>
        <begin position="58"/>
        <end position="179"/>
    </location>
</feature>
<dbReference type="GO" id="GO:0006979">
    <property type="term" value="P:response to oxidative stress"/>
    <property type="evidence" value="ECO:0007669"/>
    <property type="project" value="InterPro"/>
</dbReference>
<evidence type="ECO:0000256" key="4">
    <source>
        <dbReference type="ARBA" id="ARBA00022723"/>
    </source>
</evidence>
<dbReference type="FunFam" id="2.170.150.20:FF:000001">
    <property type="entry name" value="Peptide methionine sulfoxide reductase MsrB"/>
    <property type="match status" value="1"/>
</dbReference>